<dbReference type="SUPFAM" id="SSF46689">
    <property type="entry name" value="Homeodomain-like"/>
    <property type="match status" value="1"/>
</dbReference>
<name>A0A8S9XYH6_APOLU</name>
<sequence length="427" mass="48074">MAQYHFAPNRIFNVDESGMTTVHVRVHVSESGMTTVVAAKGAKQKMLSRRKTVNFDAPRQGVRRYGSKSNNYSEAMMQRALLEISVGEISERFATIKYGVPRNTIRNKRKGNHGKTVGRPQAFTPDEEEAFVNHIIAVSEMGLPVGLYDVRSPLEIIEKREERLFINSPASDDAESVTGEEGRYDRFSTDNRKLRTTFSVDRCTRDVQLRSVEPRVVSDMKASLQGDNRSEGKEVQTPMELDREPGRTTDTPKLPALSKTKRTFNPDDSSDSDDSWLLDDPLPPQLDDVYSNSVSSADVQTSIKDRRGPGKLTEGGTKNYEDSGHPRAEEQTPQHLEPSNVDEGNYCIGQFVVVSYEGDLFPGQITATTSGKITFNSMARKGLHWVWPVRKDELDFDLEDVLFKIAPPVQISRREIYNVPELRKMLV</sequence>
<dbReference type="Proteomes" id="UP000466442">
    <property type="component" value="Unassembled WGS sequence"/>
</dbReference>
<comment type="subcellular location">
    <subcellularLocation>
        <location evidence="1">Nucleus</location>
    </subcellularLocation>
</comment>
<proteinExistence type="predicted"/>
<protein>
    <recommendedName>
        <fullName evidence="3">HTH psq-type domain-containing protein</fullName>
    </recommendedName>
</protein>
<feature type="compositionally biased region" description="Acidic residues" evidence="2">
    <location>
        <begin position="268"/>
        <end position="277"/>
    </location>
</feature>
<evidence type="ECO:0000259" key="3">
    <source>
        <dbReference type="Pfam" id="PF05225"/>
    </source>
</evidence>
<feature type="domain" description="HTH psq-type" evidence="3">
    <location>
        <begin position="74"/>
        <end position="111"/>
    </location>
</feature>
<dbReference type="GO" id="GO:0003677">
    <property type="term" value="F:DNA binding"/>
    <property type="evidence" value="ECO:0007669"/>
    <property type="project" value="InterPro"/>
</dbReference>
<accession>A0A8S9XYH6</accession>
<feature type="region of interest" description="Disordered" evidence="2">
    <location>
        <begin position="218"/>
        <end position="341"/>
    </location>
</feature>
<feature type="compositionally biased region" description="Basic and acidic residues" evidence="2">
    <location>
        <begin position="228"/>
        <end position="247"/>
    </location>
</feature>
<dbReference type="InterPro" id="IPR009057">
    <property type="entry name" value="Homeodomain-like_sf"/>
</dbReference>
<comment type="caution">
    <text evidence="4">The sequence shown here is derived from an EMBL/GenBank/DDBJ whole genome shotgun (WGS) entry which is preliminary data.</text>
</comment>
<dbReference type="OrthoDB" id="6753350at2759"/>
<keyword evidence="5" id="KW-1185">Reference proteome</keyword>
<gene>
    <name evidence="4" type="ORF">GE061_011696</name>
</gene>
<dbReference type="GO" id="GO:0005634">
    <property type="term" value="C:nucleus"/>
    <property type="evidence" value="ECO:0007669"/>
    <property type="project" value="UniProtKB-SubCell"/>
</dbReference>
<evidence type="ECO:0000256" key="2">
    <source>
        <dbReference type="SAM" id="MobiDB-lite"/>
    </source>
</evidence>
<evidence type="ECO:0000256" key="1">
    <source>
        <dbReference type="ARBA" id="ARBA00004123"/>
    </source>
</evidence>
<feature type="compositionally biased region" description="Polar residues" evidence="2">
    <location>
        <begin position="290"/>
        <end position="302"/>
    </location>
</feature>
<reference evidence="4" key="1">
    <citation type="journal article" date="2021" name="Mol. Ecol. Resour.">
        <title>Apolygus lucorum genome provides insights into omnivorousness and mesophyll feeding.</title>
        <authorList>
            <person name="Liu Y."/>
            <person name="Liu H."/>
            <person name="Wang H."/>
            <person name="Huang T."/>
            <person name="Liu B."/>
            <person name="Yang B."/>
            <person name="Yin L."/>
            <person name="Li B."/>
            <person name="Zhang Y."/>
            <person name="Zhang S."/>
            <person name="Jiang F."/>
            <person name="Zhang X."/>
            <person name="Ren Y."/>
            <person name="Wang B."/>
            <person name="Wang S."/>
            <person name="Lu Y."/>
            <person name="Wu K."/>
            <person name="Fan W."/>
            <person name="Wang G."/>
        </authorList>
    </citation>
    <scope>NUCLEOTIDE SEQUENCE</scope>
    <source>
        <strain evidence="4">12Hb</strain>
    </source>
</reference>
<dbReference type="InterPro" id="IPR007889">
    <property type="entry name" value="HTH_Psq"/>
</dbReference>
<evidence type="ECO:0000313" key="4">
    <source>
        <dbReference type="EMBL" id="KAF6213967.1"/>
    </source>
</evidence>
<dbReference type="Gene3D" id="1.10.10.60">
    <property type="entry name" value="Homeodomain-like"/>
    <property type="match status" value="1"/>
</dbReference>
<dbReference type="Pfam" id="PF05225">
    <property type="entry name" value="HTH_psq"/>
    <property type="match status" value="1"/>
</dbReference>
<feature type="compositionally biased region" description="Basic and acidic residues" evidence="2">
    <location>
        <begin position="319"/>
        <end position="332"/>
    </location>
</feature>
<organism evidence="4 5">
    <name type="scientific">Apolygus lucorum</name>
    <name type="common">Small green plant bug</name>
    <name type="synonym">Lygocoris lucorum</name>
    <dbReference type="NCBI Taxonomy" id="248454"/>
    <lineage>
        <taxon>Eukaryota</taxon>
        <taxon>Metazoa</taxon>
        <taxon>Ecdysozoa</taxon>
        <taxon>Arthropoda</taxon>
        <taxon>Hexapoda</taxon>
        <taxon>Insecta</taxon>
        <taxon>Pterygota</taxon>
        <taxon>Neoptera</taxon>
        <taxon>Paraneoptera</taxon>
        <taxon>Hemiptera</taxon>
        <taxon>Heteroptera</taxon>
        <taxon>Panheteroptera</taxon>
        <taxon>Cimicomorpha</taxon>
        <taxon>Miridae</taxon>
        <taxon>Mirini</taxon>
        <taxon>Apolygus</taxon>
    </lineage>
</organism>
<dbReference type="AlphaFoldDB" id="A0A8S9XYH6"/>
<dbReference type="EMBL" id="WIXP02000003">
    <property type="protein sequence ID" value="KAF6213967.1"/>
    <property type="molecule type" value="Genomic_DNA"/>
</dbReference>
<evidence type="ECO:0000313" key="5">
    <source>
        <dbReference type="Proteomes" id="UP000466442"/>
    </source>
</evidence>